<dbReference type="Proteomes" id="UP000076404">
    <property type="component" value="Chromosome"/>
</dbReference>
<sequence length="347" mass="35794">MTRSPSLPPYVVAALLTVSIPAAAHAQSSTGSTGNRTAGAQPPVSSLTPADVKLLAETHIAIGLVHDSADARSAQSKNKTKDAQLELAQKKREAVAQVLTARGLTEDEYQRRRFVVSTNLELRTQFDSVVAKITGVPIPGRMAVAAAPGFVPAAQLPPGLVGTHIGHVTTSYVDTPEKMGLLPMAFAEAAVASQHAALATRTPTNLAAMQMHAGHVLNALDPSLMKEGPGKGYGLRKAAGGVAQHIELAAKETGASGGVKIHATHIAAAARGTLTRVDAAIALIKQIQSATDAKEASSLISQLASLCNQLANGADTNADGRVDWGNGEGGLQQAQEHVQLLIAGEKK</sequence>
<feature type="signal peptide" evidence="1">
    <location>
        <begin position="1"/>
        <end position="26"/>
    </location>
</feature>
<gene>
    <name evidence="2" type="ORF">GEMMAAP_00970</name>
</gene>
<dbReference type="KEGG" id="gph:GEMMAAP_00970"/>
<dbReference type="RefSeq" id="WP_026849071.1">
    <property type="nucleotide sequence ID" value="NZ_CP011454.1"/>
</dbReference>
<reference evidence="2 3" key="1">
    <citation type="journal article" date="2014" name="Proc. Natl. Acad. Sci. U.S.A.">
        <title>Functional type 2 photosynthetic reaction centers found in the rare bacterial phylum Gemmatimonadetes.</title>
        <authorList>
            <person name="Zeng Y."/>
            <person name="Feng F."/>
            <person name="Medova H."/>
            <person name="Dean J."/>
            <person name="Koblizek M."/>
        </authorList>
    </citation>
    <scope>NUCLEOTIDE SEQUENCE [LARGE SCALE GENOMIC DNA]</scope>
    <source>
        <strain evidence="2 3">AP64</strain>
    </source>
</reference>
<dbReference type="OrthoDB" id="6119156at2"/>
<reference evidence="2 3" key="2">
    <citation type="journal article" date="2016" name="Environ. Microbiol. Rep.">
        <title>Metagenomic evidence for the presence of phototrophic Gemmatimonadetes bacteria in diverse environments.</title>
        <authorList>
            <person name="Zeng Y."/>
            <person name="Baumbach J."/>
            <person name="Barbosa E.G."/>
            <person name="Azevedo V."/>
            <person name="Zhang C."/>
            <person name="Koblizek M."/>
        </authorList>
    </citation>
    <scope>NUCLEOTIDE SEQUENCE [LARGE SCALE GENOMIC DNA]</scope>
    <source>
        <strain evidence="2 3">AP64</strain>
    </source>
</reference>
<dbReference type="AlphaFoldDB" id="A0A143BFK7"/>
<evidence type="ECO:0000256" key="1">
    <source>
        <dbReference type="SAM" id="SignalP"/>
    </source>
</evidence>
<evidence type="ECO:0000313" key="2">
    <source>
        <dbReference type="EMBL" id="AMW03797.1"/>
    </source>
</evidence>
<evidence type="ECO:0000313" key="3">
    <source>
        <dbReference type="Proteomes" id="UP000076404"/>
    </source>
</evidence>
<dbReference type="EMBL" id="CP011454">
    <property type="protein sequence ID" value="AMW03797.1"/>
    <property type="molecule type" value="Genomic_DNA"/>
</dbReference>
<organism evidence="2 3">
    <name type="scientific">Gemmatimonas phototrophica</name>
    <dbReference type="NCBI Taxonomy" id="1379270"/>
    <lineage>
        <taxon>Bacteria</taxon>
        <taxon>Pseudomonadati</taxon>
        <taxon>Gemmatimonadota</taxon>
        <taxon>Gemmatimonadia</taxon>
        <taxon>Gemmatimonadales</taxon>
        <taxon>Gemmatimonadaceae</taxon>
        <taxon>Gemmatimonas</taxon>
    </lineage>
</organism>
<name>A0A143BFK7_9BACT</name>
<proteinExistence type="predicted"/>
<protein>
    <recommendedName>
        <fullName evidence="4">DUF4142 domain-containing protein</fullName>
    </recommendedName>
</protein>
<dbReference type="eggNOG" id="ENOG50330ET">
    <property type="taxonomic scope" value="Bacteria"/>
</dbReference>
<accession>A0A143BFK7</accession>
<evidence type="ECO:0008006" key="4">
    <source>
        <dbReference type="Google" id="ProtNLM"/>
    </source>
</evidence>
<feature type="chain" id="PRO_5007506765" description="DUF4142 domain-containing protein" evidence="1">
    <location>
        <begin position="27"/>
        <end position="347"/>
    </location>
</feature>
<keyword evidence="1" id="KW-0732">Signal</keyword>
<keyword evidence="3" id="KW-1185">Reference proteome</keyword>